<gene>
    <name evidence="5" type="ORF">P154DRAFT_493768</name>
</gene>
<dbReference type="GO" id="GO:0009116">
    <property type="term" value="P:nucleoside metabolic process"/>
    <property type="evidence" value="ECO:0007669"/>
    <property type="project" value="InterPro"/>
</dbReference>
<dbReference type="EMBL" id="ML977596">
    <property type="protein sequence ID" value="KAF1999321.1"/>
    <property type="molecule type" value="Genomic_DNA"/>
</dbReference>
<organism evidence="5 6">
    <name type="scientific">Amniculicola lignicola CBS 123094</name>
    <dbReference type="NCBI Taxonomy" id="1392246"/>
    <lineage>
        <taxon>Eukaryota</taxon>
        <taxon>Fungi</taxon>
        <taxon>Dikarya</taxon>
        <taxon>Ascomycota</taxon>
        <taxon>Pezizomycotina</taxon>
        <taxon>Dothideomycetes</taxon>
        <taxon>Pleosporomycetidae</taxon>
        <taxon>Pleosporales</taxon>
        <taxon>Amniculicolaceae</taxon>
        <taxon>Amniculicola</taxon>
    </lineage>
</organism>
<dbReference type="Pfam" id="PF13637">
    <property type="entry name" value="Ank_4"/>
    <property type="match status" value="1"/>
</dbReference>
<dbReference type="OrthoDB" id="195446at2759"/>
<evidence type="ECO:0000259" key="4">
    <source>
        <dbReference type="Pfam" id="PF24883"/>
    </source>
</evidence>
<dbReference type="SUPFAM" id="SSF53167">
    <property type="entry name" value="Purine and uridine phosphorylases"/>
    <property type="match status" value="1"/>
</dbReference>
<dbReference type="CDD" id="cd09008">
    <property type="entry name" value="MTAN"/>
    <property type="match status" value="1"/>
</dbReference>
<dbReference type="SMART" id="SM00248">
    <property type="entry name" value="ANK"/>
    <property type="match status" value="5"/>
</dbReference>
<dbReference type="InterPro" id="IPR000845">
    <property type="entry name" value="Nucleoside_phosphorylase_d"/>
</dbReference>
<dbReference type="InterPro" id="IPR035994">
    <property type="entry name" value="Nucleoside_phosphorylase_sf"/>
</dbReference>
<feature type="repeat" description="ANK" evidence="2">
    <location>
        <begin position="1112"/>
        <end position="1147"/>
    </location>
</feature>
<keyword evidence="2" id="KW-0040">ANK repeat</keyword>
<feature type="domain" description="Nucleoside phosphorylase" evidence="3">
    <location>
        <begin position="247"/>
        <end position="321"/>
    </location>
</feature>
<dbReference type="Pfam" id="PF24883">
    <property type="entry name" value="NPHP3_N"/>
    <property type="match status" value="1"/>
</dbReference>
<dbReference type="PROSITE" id="PS50088">
    <property type="entry name" value="ANK_REPEAT"/>
    <property type="match status" value="2"/>
</dbReference>
<feature type="domain" description="Nucleoside phosphorylase" evidence="3">
    <location>
        <begin position="18"/>
        <end position="131"/>
    </location>
</feature>
<proteinExistence type="predicted"/>
<dbReference type="InterPro" id="IPR056884">
    <property type="entry name" value="NPHP3-like_N"/>
</dbReference>
<evidence type="ECO:0000313" key="6">
    <source>
        <dbReference type="Proteomes" id="UP000799779"/>
    </source>
</evidence>
<protein>
    <recommendedName>
        <fullName evidence="7">Nucleoside phosphorylase domain-containing protein</fullName>
    </recommendedName>
</protein>
<reference evidence="5" key="1">
    <citation type="journal article" date="2020" name="Stud. Mycol.">
        <title>101 Dothideomycetes genomes: a test case for predicting lifestyles and emergence of pathogens.</title>
        <authorList>
            <person name="Haridas S."/>
            <person name="Albert R."/>
            <person name="Binder M."/>
            <person name="Bloem J."/>
            <person name="Labutti K."/>
            <person name="Salamov A."/>
            <person name="Andreopoulos B."/>
            <person name="Baker S."/>
            <person name="Barry K."/>
            <person name="Bills G."/>
            <person name="Bluhm B."/>
            <person name="Cannon C."/>
            <person name="Castanera R."/>
            <person name="Culley D."/>
            <person name="Daum C."/>
            <person name="Ezra D."/>
            <person name="Gonzalez J."/>
            <person name="Henrissat B."/>
            <person name="Kuo A."/>
            <person name="Liang C."/>
            <person name="Lipzen A."/>
            <person name="Lutzoni F."/>
            <person name="Magnuson J."/>
            <person name="Mondo S."/>
            <person name="Nolan M."/>
            <person name="Ohm R."/>
            <person name="Pangilinan J."/>
            <person name="Park H.-J."/>
            <person name="Ramirez L."/>
            <person name="Alfaro M."/>
            <person name="Sun H."/>
            <person name="Tritt A."/>
            <person name="Yoshinaga Y."/>
            <person name="Zwiers L.-H."/>
            <person name="Turgeon B."/>
            <person name="Goodwin S."/>
            <person name="Spatafora J."/>
            <person name="Crous P."/>
            <person name="Grigoriev I."/>
        </authorList>
    </citation>
    <scope>NUCLEOTIDE SEQUENCE</scope>
    <source>
        <strain evidence="5">CBS 123094</strain>
    </source>
</reference>
<dbReference type="Pfam" id="PF01048">
    <property type="entry name" value="PNP_UDP_1"/>
    <property type="match status" value="2"/>
</dbReference>
<dbReference type="PANTHER" id="PTHR46082">
    <property type="entry name" value="ATP/GTP-BINDING PROTEIN-RELATED"/>
    <property type="match status" value="1"/>
</dbReference>
<dbReference type="Gene3D" id="3.40.50.300">
    <property type="entry name" value="P-loop containing nucleotide triphosphate hydrolases"/>
    <property type="match status" value="1"/>
</dbReference>
<dbReference type="PANTHER" id="PTHR46082:SF11">
    <property type="entry name" value="AAA+ ATPASE DOMAIN-CONTAINING PROTEIN-RELATED"/>
    <property type="match status" value="1"/>
</dbReference>
<feature type="domain" description="Nephrocystin 3-like N-terminal" evidence="4">
    <location>
        <begin position="385"/>
        <end position="553"/>
    </location>
</feature>
<name>A0A6A5WGN6_9PLEO</name>
<dbReference type="Proteomes" id="UP000799779">
    <property type="component" value="Unassembled WGS sequence"/>
</dbReference>
<keyword evidence="6" id="KW-1185">Reference proteome</keyword>
<dbReference type="InterPro" id="IPR002110">
    <property type="entry name" value="Ankyrin_rpt"/>
</dbReference>
<dbReference type="PROSITE" id="PS50297">
    <property type="entry name" value="ANK_REP_REGION"/>
    <property type="match status" value="1"/>
</dbReference>
<dbReference type="Gene3D" id="3.40.50.1580">
    <property type="entry name" value="Nucleoside phosphorylase domain"/>
    <property type="match status" value="1"/>
</dbReference>
<feature type="repeat" description="ANK" evidence="2">
    <location>
        <begin position="1076"/>
        <end position="1111"/>
    </location>
</feature>
<sequence length="1314" mass="148309">MSPRVETDSLTHADYSVGWICALPTELTAAKAVLEKTHSRLSTPGDPNAYTLGSIGEHNIVVFCLPTGRYGNNLAATAVTSMLSSFQSVRCVLLVGIGGGVHPKVRLGDIVVGEPKGRYPGVVQWDMGKTTQGGKFEPTGALDNPRMELLTALGDLKSDHDLNGGPQFPEYIEELRETRQSLSPRYFRSGSMKDDLYRADYDHVKKRGIQELYAIGDNDEDEEEHSEDEEVESCKYCDPTKIVKRRRVKDPRVHYGLIASGNQVIKEAKHRDKINEDFGGEVLCVEMEAAGVLAKCPCLVIRGICDYADSHKNKVWQKPAALAAAAFAKEFLHILQPQKVEEMAVIKVIKEFHRDVETEKILDWLSPLRFTDHHAEILEDIPKDTGTGIFKESQFIEWIEGKDNRSKTKTLWCHGIPGAGKTVVAAIVADFLRKQHSKNHPNVGIATVYCDYAKKESQSADNLVRSIYQQALEWMEEIPSNLREMYQKSYSKPPPLPSMKDISAAFATSSGNLSTLFIVLDALDEASETVQDSIVRRIQELPFLDIRLFCTSRPLTRFHDVCKGSPQIEIKASEKDIATFVNSQIEASARVLKLMKDAEGLRQEIVLGITDKAKGMFLMAKLHIGGIMSASSQTDIRNALRDLSAEINDTYKQSMERIRSQQPSDRDLAERALSWVFGSRRPLSMVELQHALATSRLKTDQEEVAKEDMPHEEIILTVCQGLLIQEKVANSIRLSWDFAEQISRLNPGHFIRAVHYTAAEYFNEHYNEEFPHGEAEIARVCVAYLSLRGLSHIFKSYGWAIQQYGQEKPRNWVFETRRRFPLFHYAGKYWSSHLCDASALGLRIRPSDIFWEYNGVSSDEWEEWFSSQKVTNRVHGISALLKFAIESLKLWKEVLEQVTQGEHDINAVDESGRTMLLHAIYSGNVDATKFLLMHHKTIIKQAELESEDLLYISIVQNLPGVVKALLSMITIRDEKANERGQETVPSPRQSHGIYSLGRLRSLQMKTVQIRSDKGPFTRTYRSARILRMLLDKTKRFEPKDGWDFLQLALADSVKYDKKLCAFLLKRVLNLNARDDTGNTLLHRAVVTNHPRSYWLVERLLEAGANIHHINHLGETPLLYVARNRSVYAEKMIQKLLHFGANPNVKSSEGSTALGCIIQGIDFSEFTPSSTESLVKTLLKGGADPNLRIRFHESVLFLLMERSESMARSSRGLTEEEVHSMQELMWLLLDAGADVTFKNANDKTPGDCALEGSNNIFSLMLAVYEYLNTSWERVPVGGPTKETLLSLVEHSDINYLARNKMLLKLRQAVTIPVDY</sequence>
<dbReference type="GO" id="GO:0003824">
    <property type="term" value="F:catalytic activity"/>
    <property type="evidence" value="ECO:0007669"/>
    <property type="project" value="InterPro"/>
</dbReference>
<dbReference type="InterPro" id="IPR053137">
    <property type="entry name" value="NLR-like"/>
</dbReference>
<dbReference type="Gene3D" id="1.25.40.20">
    <property type="entry name" value="Ankyrin repeat-containing domain"/>
    <property type="match status" value="3"/>
</dbReference>
<accession>A0A6A5WGN6</accession>
<evidence type="ECO:0000256" key="2">
    <source>
        <dbReference type="PROSITE-ProRule" id="PRU00023"/>
    </source>
</evidence>
<dbReference type="InterPro" id="IPR027417">
    <property type="entry name" value="P-loop_NTPase"/>
</dbReference>
<evidence type="ECO:0008006" key="7">
    <source>
        <dbReference type="Google" id="ProtNLM"/>
    </source>
</evidence>
<evidence type="ECO:0000256" key="1">
    <source>
        <dbReference type="ARBA" id="ARBA00022737"/>
    </source>
</evidence>
<evidence type="ECO:0000313" key="5">
    <source>
        <dbReference type="EMBL" id="KAF1999321.1"/>
    </source>
</evidence>
<dbReference type="SUPFAM" id="SSF48403">
    <property type="entry name" value="Ankyrin repeat"/>
    <property type="match status" value="1"/>
</dbReference>
<evidence type="ECO:0000259" key="3">
    <source>
        <dbReference type="Pfam" id="PF01048"/>
    </source>
</evidence>
<keyword evidence="1" id="KW-0677">Repeat</keyword>
<dbReference type="SUPFAM" id="SSF52540">
    <property type="entry name" value="P-loop containing nucleoside triphosphate hydrolases"/>
    <property type="match status" value="1"/>
</dbReference>
<dbReference type="InterPro" id="IPR036770">
    <property type="entry name" value="Ankyrin_rpt-contain_sf"/>
</dbReference>